<dbReference type="InterPro" id="IPR053143">
    <property type="entry name" value="Arylsulfate_ST"/>
</dbReference>
<dbReference type="AlphaFoldDB" id="A0A7S1AX73"/>
<evidence type="ECO:0008006" key="2">
    <source>
        <dbReference type="Google" id="ProtNLM"/>
    </source>
</evidence>
<accession>A0A7S1AX73</accession>
<dbReference type="EMBL" id="HBFQ01059137">
    <property type="protein sequence ID" value="CAD8867516.1"/>
    <property type="molecule type" value="Transcribed_RNA"/>
</dbReference>
<dbReference type="Pfam" id="PF05935">
    <property type="entry name" value="Arylsulfotrans"/>
    <property type="match status" value="1"/>
</dbReference>
<dbReference type="PANTHER" id="PTHR35340:SF10">
    <property type="entry name" value="CYTOPLASMIC PROTEIN"/>
    <property type="match status" value="1"/>
</dbReference>
<dbReference type="PANTHER" id="PTHR35340">
    <property type="entry name" value="PQQ ENZYME REPEAT PROTEIN-RELATED"/>
    <property type="match status" value="1"/>
</dbReference>
<dbReference type="InterPro" id="IPR010262">
    <property type="entry name" value="Arylsulfotransferase_bact"/>
</dbReference>
<reference evidence="1" key="1">
    <citation type="submission" date="2021-01" db="EMBL/GenBank/DDBJ databases">
        <authorList>
            <person name="Corre E."/>
            <person name="Pelletier E."/>
            <person name="Niang G."/>
            <person name="Scheremetjew M."/>
            <person name="Finn R."/>
            <person name="Kale V."/>
            <person name="Holt S."/>
            <person name="Cochrane G."/>
            <person name="Meng A."/>
            <person name="Brown T."/>
            <person name="Cohen L."/>
        </authorList>
    </citation>
    <scope>NUCLEOTIDE SEQUENCE</scope>
</reference>
<name>A0A7S1AX73_NOCSC</name>
<protein>
    <recommendedName>
        <fullName evidence="2">Methanethiol oxidase</fullName>
    </recommendedName>
</protein>
<gene>
    <name evidence="1" type="ORF">NSCI0253_LOCUS41871</name>
</gene>
<organism evidence="1">
    <name type="scientific">Noctiluca scintillans</name>
    <name type="common">Sea sparkle</name>
    <name type="synonym">Red tide dinoflagellate</name>
    <dbReference type="NCBI Taxonomy" id="2966"/>
    <lineage>
        <taxon>Eukaryota</taxon>
        <taxon>Sar</taxon>
        <taxon>Alveolata</taxon>
        <taxon>Dinophyceae</taxon>
        <taxon>Noctilucales</taxon>
        <taxon>Noctilucaceae</taxon>
        <taxon>Noctiluca</taxon>
    </lineage>
</organism>
<evidence type="ECO:0000313" key="1">
    <source>
        <dbReference type="EMBL" id="CAD8867516.1"/>
    </source>
</evidence>
<proteinExistence type="predicted"/>
<dbReference type="GO" id="GO:0004062">
    <property type="term" value="F:aryl sulfotransferase activity"/>
    <property type="evidence" value="ECO:0007669"/>
    <property type="project" value="InterPro"/>
</dbReference>
<sequence length="482" mass="54948">MLTAEDYGAFEVAERKTVWVAEGDSLPDDFPPFRVVKCETERRCDGVTLISLCNPAFHPPEKRRAPRGYIVALDRCGRVIWYLQEITMLLDFRFVDGRLTYMMNDNRLVESDLDGEVLRQWHAHHAWIDGVTNSLYIAPHKTLPNAEVSIAVDVKQLHHSFDFLPNGNICALSAEMFDVAEWYGCDVDPTKPKKPSRLAADVIVEFTPSGYLVRSISLADVLGTTDRIGYNSVNLMFYWLFRGFPATCDWTHANSVRYSVDMDAFVLSVRHMDCVLSVNRVDHKLRWILGTPTHWDERVRAKCLVPLGDVDFPFHQHDVSIHSDGRIMVFDNGNSRAIPFQQWTPMKQCESYVTMWQVDEVNHTVKQEFSYKKGPFSPFVSGAFLLSNGSVFATFGGIMTGMRQGTDYEENPGACFPKNMADDARCRFELIEFTAAGETVFHVSCNEEEDVNAGVKPVSWVSFRSEHVKVFEKTDVRTCWIF</sequence>